<gene>
    <name evidence="2" type="ORF">GGR36_001503</name>
</gene>
<dbReference type="AlphaFoldDB" id="A0A840BG91"/>
<evidence type="ECO:0000313" key="3">
    <source>
        <dbReference type="Proteomes" id="UP000561045"/>
    </source>
</evidence>
<proteinExistence type="predicted"/>
<protein>
    <recommendedName>
        <fullName evidence="4">DUF2891 domain-containing protein</fullName>
    </recommendedName>
</protein>
<dbReference type="Pfam" id="PF11199">
    <property type="entry name" value="DUF2891"/>
    <property type="match status" value="1"/>
</dbReference>
<evidence type="ECO:0000313" key="2">
    <source>
        <dbReference type="EMBL" id="MBB4012195.1"/>
    </source>
</evidence>
<keyword evidence="1" id="KW-0732">Signal</keyword>
<evidence type="ECO:0008006" key="4">
    <source>
        <dbReference type="Google" id="ProtNLM"/>
    </source>
</evidence>
<dbReference type="EMBL" id="JACIET010000001">
    <property type="protein sequence ID" value="MBB4012195.1"/>
    <property type="molecule type" value="Genomic_DNA"/>
</dbReference>
<sequence>MDPCNPARRRALTLGAGVVVAHAVPALAAATPPDATLTPDLAERFAAVALKAIQTEYPNKLDHVITGPADVETPRVQHPIFYGSFDWHSSVHGHWMLVRLLRIMPGLKLATDIRAVLEQHFAPANVAIELAYLQRAESSAFERPYGWGWYLRLAQDLAQSDDPQIRRWGAQLQPLTDAFVARFEAFLPKLVYPIRVGTHTNSALALSFALDFARATGRSDFAALIERRARDWYAADTDAAAHLEPSGYDFLSPALIEADLMRRVFKPGEFSAWLARFLRGIEHGKPATLFTPGKVLDRSDGHLVHLDGLNLSRAWCWRGIAANLPAKDPRRARALAAARLHQEAGIAAVLSGDYAGEHWLPQFATYLLTETP</sequence>
<comment type="caution">
    <text evidence="2">The sequence shown here is derived from an EMBL/GenBank/DDBJ whole genome shotgun (WGS) entry which is preliminary data.</text>
</comment>
<feature type="chain" id="PRO_5032440963" description="DUF2891 domain-containing protein" evidence="1">
    <location>
        <begin position="29"/>
        <end position="372"/>
    </location>
</feature>
<keyword evidence="3" id="KW-1185">Reference proteome</keyword>
<dbReference type="RefSeq" id="WP_183633759.1">
    <property type="nucleotide sequence ID" value="NZ_BAABLE010000011.1"/>
</dbReference>
<name>A0A840BG91_9RHOO</name>
<evidence type="ECO:0000256" key="1">
    <source>
        <dbReference type="SAM" id="SignalP"/>
    </source>
</evidence>
<dbReference type="InterPro" id="IPR021365">
    <property type="entry name" value="DUF2891"/>
</dbReference>
<accession>A0A840BG91</accession>
<organism evidence="2 3">
    <name type="scientific">Niveibacterium umoris</name>
    <dbReference type="NCBI Taxonomy" id="1193620"/>
    <lineage>
        <taxon>Bacteria</taxon>
        <taxon>Pseudomonadati</taxon>
        <taxon>Pseudomonadota</taxon>
        <taxon>Betaproteobacteria</taxon>
        <taxon>Rhodocyclales</taxon>
        <taxon>Rhodocyclaceae</taxon>
        <taxon>Niveibacterium</taxon>
    </lineage>
</organism>
<feature type="signal peptide" evidence="1">
    <location>
        <begin position="1"/>
        <end position="28"/>
    </location>
</feature>
<reference evidence="2 3" key="1">
    <citation type="submission" date="2020-08" db="EMBL/GenBank/DDBJ databases">
        <title>Genomic Encyclopedia of Type Strains, Phase IV (KMG-IV): sequencing the most valuable type-strain genomes for metagenomic binning, comparative biology and taxonomic classification.</title>
        <authorList>
            <person name="Goeker M."/>
        </authorList>
    </citation>
    <scope>NUCLEOTIDE SEQUENCE [LARGE SCALE GENOMIC DNA]</scope>
    <source>
        <strain evidence="2 3">DSM 106739</strain>
    </source>
</reference>
<dbReference type="Proteomes" id="UP000561045">
    <property type="component" value="Unassembled WGS sequence"/>
</dbReference>